<dbReference type="Proteomes" id="UP000321518">
    <property type="component" value="Unassembled WGS sequence"/>
</dbReference>
<dbReference type="GO" id="GO:0050613">
    <property type="term" value="F:Delta14-sterol reductase activity"/>
    <property type="evidence" value="ECO:0007669"/>
    <property type="project" value="UniProtKB-EC"/>
</dbReference>
<evidence type="ECO:0000256" key="20">
    <source>
        <dbReference type="SAM" id="Phobius"/>
    </source>
</evidence>
<keyword evidence="11" id="KW-0443">Lipid metabolism</keyword>
<gene>
    <name evidence="21" type="ORF">Rt10032_c06g2784</name>
</gene>
<comment type="caution">
    <text evidence="21">The sequence shown here is derived from an EMBL/GenBank/DDBJ whole genome shotgun (WGS) entry which is preliminary data.</text>
</comment>
<evidence type="ECO:0000256" key="12">
    <source>
        <dbReference type="ARBA" id="ARBA00023136"/>
    </source>
</evidence>
<dbReference type="EMBL" id="BJWK01000006">
    <property type="protein sequence ID" value="GEM08767.1"/>
    <property type="molecule type" value="Genomic_DNA"/>
</dbReference>
<reference evidence="21 22" key="1">
    <citation type="submission" date="2019-07" db="EMBL/GenBank/DDBJ databases">
        <title>Rhodotorula toruloides NBRC10032 genome sequencing.</title>
        <authorList>
            <person name="Shida Y."/>
            <person name="Takaku H."/>
            <person name="Ogasawara W."/>
            <person name="Mori K."/>
        </authorList>
    </citation>
    <scope>NUCLEOTIDE SEQUENCE [LARGE SCALE GENOMIC DNA]</scope>
    <source>
        <strain evidence="21 22">NBRC10032</strain>
    </source>
</reference>
<dbReference type="FunFam" id="1.20.120.1630:FF:000009">
    <property type="entry name" value="C-14 sterol reductase"/>
    <property type="match status" value="1"/>
</dbReference>
<dbReference type="PANTHER" id="PTHR21257:SF52">
    <property type="entry name" value="DELTA(14)-STEROL REDUCTASE TM7SF2"/>
    <property type="match status" value="1"/>
</dbReference>
<keyword evidence="5 20" id="KW-0812">Transmembrane</keyword>
<dbReference type="PANTHER" id="PTHR21257">
    <property type="entry name" value="DELTA(14)-STEROL REDUCTASE"/>
    <property type="match status" value="1"/>
</dbReference>
<comment type="subcellular location">
    <subcellularLocation>
        <location evidence="1">Membrane</location>
        <topology evidence="1">Multi-pass membrane protein</topology>
    </subcellularLocation>
</comment>
<evidence type="ECO:0000256" key="15">
    <source>
        <dbReference type="ARBA" id="ARBA00052254"/>
    </source>
</evidence>
<feature type="transmembrane region" description="Helical" evidence="20">
    <location>
        <begin position="274"/>
        <end position="298"/>
    </location>
</feature>
<dbReference type="Pfam" id="PF01222">
    <property type="entry name" value="ERG4_ERG24"/>
    <property type="match status" value="1"/>
</dbReference>
<proteinExistence type="inferred from homology"/>
<name>A0A511KEG4_RHOTO</name>
<dbReference type="EC" id="1.3.1.70" evidence="3"/>
<dbReference type="AlphaFoldDB" id="A0A511KEG4"/>
<dbReference type="GO" id="GO:0005789">
    <property type="term" value="C:endoplasmic reticulum membrane"/>
    <property type="evidence" value="ECO:0007669"/>
    <property type="project" value="TreeGrafter"/>
</dbReference>
<dbReference type="GO" id="GO:0006696">
    <property type="term" value="P:ergosterol biosynthetic process"/>
    <property type="evidence" value="ECO:0007669"/>
    <property type="project" value="TreeGrafter"/>
</dbReference>
<keyword evidence="7" id="KW-0752">Steroid biosynthesis</keyword>
<evidence type="ECO:0000256" key="6">
    <source>
        <dbReference type="ARBA" id="ARBA00022857"/>
    </source>
</evidence>
<feature type="transmembrane region" description="Helical" evidence="20">
    <location>
        <begin position="304"/>
        <end position="323"/>
    </location>
</feature>
<evidence type="ECO:0000256" key="10">
    <source>
        <dbReference type="ARBA" id="ARBA00023011"/>
    </source>
</evidence>
<dbReference type="Gene3D" id="1.20.120.1630">
    <property type="match status" value="1"/>
</dbReference>
<dbReference type="OrthoDB" id="10262235at2759"/>
<feature type="transmembrane region" description="Helical" evidence="20">
    <location>
        <begin position="87"/>
        <end position="105"/>
    </location>
</feature>
<comment type="pathway">
    <text evidence="16">Steroid biosynthesis; zymosterol biosynthesis; zymosterol from lanosterol: step 2/6.</text>
</comment>
<keyword evidence="12 20" id="KW-0472">Membrane</keyword>
<evidence type="ECO:0000256" key="9">
    <source>
        <dbReference type="ARBA" id="ARBA00023002"/>
    </source>
</evidence>
<evidence type="ECO:0000256" key="19">
    <source>
        <dbReference type="ARBA" id="ARBA00083315"/>
    </source>
</evidence>
<evidence type="ECO:0000313" key="21">
    <source>
        <dbReference type="EMBL" id="GEM08767.1"/>
    </source>
</evidence>
<keyword evidence="13" id="KW-1207">Sterol metabolism</keyword>
<comment type="catalytic activity">
    <reaction evidence="15">
        <text>4,4-dimethyl-5alpha-cholesta-8,24-dien-3beta-ol + NADP(+) = 4,4-dimethyl-5alpha-cholesta-8,14,24-trien-3beta-ol + NADPH + H(+)</text>
        <dbReference type="Rhea" id="RHEA:18561"/>
        <dbReference type="ChEBI" id="CHEBI:15378"/>
        <dbReference type="ChEBI" id="CHEBI:17813"/>
        <dbReference type="ChEBI" id="CHEBI:18364"/>
        <dbReference type="ChEBI" id="CHEBI:57783"/>
        <dbReference type="ChEBI" id="CHEBI:58349"/>
        <dbReference type="EC" id="1.3.1.70"/>
    </reaction>
    <physiologicalReaction direction="right-to-left" evidence="15">
        <dbReference type="Rhea" id="RHEA:18563"/>
    </physiologicalReaction>
</comment>
<keyword evidence="4" id="KW-0444">Lipid biosynthesis</keyword>
<accession>A0A511KEG4</accession>
<protein>
    <recommendedName>
        <fullName evidence="17">Delta(14)-sterol reductase ERG24</fullName>
        <ecNumber evidence="3">1.3.1.70</ecNumber>
    </recommendedName>
    <alternativeName>
        <fullName evidence="19">C-14 sterol reductase ERG24</fullName>
    </alternativeName>
    <alternativeName>
        <fullName evidence="18">Sterol C14-reductase ERG24</fullName>
    </alternativeName>
</protein>
<evidence type="ECO:0000256" key="3">
    <source>
        <dbReference type="ARBA" id="ARBA00012413"/>
    </source>
</evidence>
<evidence type="ECO:0000256" key="14">
    <source>
        <dbReference type="ARBA" id="ARBA00023221"/>
    </source>
</evidence>
<evidence type="ECO:0000256" key="1">
    <source>
        <dbReference type="ARBA" id="ARBA00004141"/>
    </source>
</evidence>
<organism evidence="21 22">
    <name type="scientific">Rhodotorula toruloides</name>
    <name type="common">Yeast</name>
    <name type="synonym">Rhodosporidium toruloides</name>
    <dbReference type="NCBI Taxonomy" id="5286"/>
    <lineage>
        <taxon>Eukaryota</taxon>
        <taxon>Fungi</taxon>
        <taxon>Dikarya</taxon>
        <taxon>Basidiomycota</taxon>
        <taxon>Pucciniomycotina</taxon>
        <taxon>Microbotryomycetes</taxon>
        <taxon>Sporidiobolales</taxon>
        <taxon>Sporidiobolaceae</taxon>
        <taxon>Rhodotorula</taxon>
    </lineage>
</organism>
<dbReference type="InterPro" id="IPR001171">
    <property type="entry name" value="ERG24_DHCR-like"/>
</dbReference>
<evidence type="ECO:0000256" key="8">
    <source>
        <dbReference type="ARBA" id="ARBA00022989"/>
    </source>
</evidence>
<keyword evidence="14" id="KW-0753">Steroid metabolism</keyword>
<feature type="transmembrane region" description="Helical" evidence="20">
    <location>
        <begin position="158"/>
        <end position="178"/>
    </location>
</feature>
<evidence type="ECO:0000313" key="22">
    <source>
        <dbReference type="Proteomes" id="UP000321518"/>
    </source>
</evidence>
<evidence type="ECO:0000256" key="4">
    <source>
        <dbReference type="ARBA" id="ARBA00022516"/>
    </source>
</evidence>
<evidence type="ECO:0000256" key="17">
    <source>
        <dbReference type="ARBA" id="ARBA00074394"/>
    </source>
</evidence>
<comment type="similarity">
    <text evidence="2">Belongs to the ERG4/ERG24 family.</text>
</comment>
<evidence type="ECO:0000256" key="2">
    <source>
        <dbReference type="ARBA" id="ARBA00005402"/>
    </source>
</evidence>
<keyword evidence="10" id="KW-0756">Sterol biosynthesis</keyword>
<evidence type="ECO:0000256" key="11">
    <source>
        <dbReference type="ARBA" id="ARBA00023098"/>
    </source>
</evidence>
<evidence type="ECO:0000256" key="16">
    <source>
        <dbReference type="ARBA" id="ARBA00060638"/>
    </source>
</evidence>
<keyword evidence="6" id="KW-0521">NADP</keyword>
<evidence type="ECO:0000256" key="13">
    <source>
        <dbReference type="ARBA" id="ARBA00023166"/>
    </source>
</evidence>
<sequence length="434" mass="49166">MAPSPDKGKVATYDPAPRTEHYEFGGGLGALGVTLAVPFFTYWLAFACTADQCPPWPMRKLVAFHSNGLKAMQDPTWWESLWDWEAAGVYLAWYFWTVACALALPGKEIEGVKLRNGKKLKYTMNGESPSSLLSPIIVRLPATSPFGPSALLYIPNHWAQLISAALAWSAFLATFVYYQSYIGEQMLALGGNTPNPFYNASLAFRSPPAFNEMRPGLILWIVIDLSMVAYQYSTIARVTDSMILTVAFHSWYVLDAEFNEPAILTTMDITTDGFGFMLSVGDLLWVPFTYSYTAYYLAFHPKDIGLSGCAGVLAVQLVGYWIFRSSNNEKNEFRSGRNPKNLTSMQTERGTRLLTSGWWGMSRHPNYLGDWIMAWAWCLPCGFSTPLPYFYPVYFGILLAHRQTRDDEACAKKYKKDWETYKRLVPWRIIPYVY</sequence>
<keyword evidence="9" id="KW-0560">Oxidoreductase</keyword>
<evidence type="ECO:0000256" key="7">
    <source>
        <dbReference type="ARBA" id="ARBA00022955"/>
    </source>
</evidence>
<evidence type="ECO:0000256" key="18">
    <source>
        <dbReference type="ARBA" id="ARBA00077841"/>
    </source>
</evidence>
<keyword evidence="8 20" id="KW-1133">Transmembrane helix</keyword>
<evidence type="ECO:0000256" key="5">
    <source>
        <dbReference type="ARBA" id="ARBA00022692"/>
    </source>
</evidence>